<dbReference type="GO" id="GO:0016272">
    <property type="term" value="C:prefoldin complex"/>
    <property type="evidence" value="ECO:0007669"/>
    <property type="project" value="InterPro"/>
</dbReference>
<accession>A0A4Z2FLP6</accession>
<dbReference type="PANTHER" id="PTHR21100">
    <property type="entry name" value="PREFOLDIN SUBUNIT 4"/>
    <property type="match status" value="1"/>
</dbReference>
<dbReference type="InterPro" id="IPR016661">
    <property type="entry name" value="PFDN4"/>
</dbReference>
<dbReference type="EMBL" id="SRLO01001056">
    <property type="protein sequence ID" value="TNN42157.1"/>
    <property type="molecule type" value="Genomic_DNA"/>
</dbReference>
<dbReference type="CDD" id="cd23165">
    <property type="entry name" value="Prefoldin_4"/>
    <property type="match status" value="1"/>
</dbReference>
<dbReference type="GO" id="GO:0005737">
    <property type="term" value="C:cytoplasm"/>
    <property type="evidence" value="ECO:0007669"/>
    <property type="project" value="TreeGrafter"/>
</dbReference>
<organism evidence="3 4">
    <name type="scientific">Liparis tanakae</name>
    <name type="common">Tanaka's snailfish</name>
    <dbReference type="NCBI Taxonomy" id="230148"/>
    <lineage>
        <taxon>Eukaryota</taxon>
        <taxon>Metazoa</taxon>
        <taxon>Chordata</taxon>
        <taxon>Craniata</taxon>
        <taxon>Vertebrata</taxon>
        <taxon>Euteleostomi</taxon>
        <taxon>Actinopterygii</taxon>
        <taxon>Neopterygii</taxon>
        <taxon>Teleostei</taxon>
        <taxon>Neoteleostei</taxon>
        <taxon>Acanthomorphata</taxon>
        <taxon>Eupercaria</taxon>
        <taxon>Perciformes</taxon>
        <taxon>Cottioidei</taxon>
        <taxon>Cottales</taxon>
        <taxon>Liparidae</taxon>
        <taxon>Liparis</taxon>
    </lineage>
</organism>
<dbReference type="GO" id="GO:0051082">
    <property type="term" value="F:unfolded protein binding"/>
    <property type="evidence" value="ECO:0007669"/>
    <property type="project" value="InterPro"/>
</dbReference>
<keyword evidence="4" id="KW-1185">Reference proteome</keyword>
<evidence type="ECO:0000313" key="3">
    <source>
        <dbReference type="EMBL" id="TNN42157.1"/>
    </source>
</evidence>
<protein>
    <submittedName>
        <fullName evidence="3">Prefoldin subunit 4</fullName>
    </submittedName>
</protein>
<name>A0A4Z2FLP6_9TELE</name>
<evidence type="ECO:0000313" key="4">
    <source>
        <dbReference type="Proteomes" id="UP000314294"/>
    </source>
</evidence>
<proteinExistence type="inferred from homology"/>
<evidence type="ECO:0000256" key="1">
    <source>
        <dbReference type="ARBA" id="ARBA00008045"/>
    </source>
</evidence>
<sequence>MFRQTVVVGEEEAAHHAHLVNGDDWFRSVDLDDVVDGDRHLRILLGFSLRSRFDVHFHVILEEPRLSEPTATDTAAVREVVLVLPQVGLQLSGVMRHLTAHNTAVDLFFIYGEVARFGPGSLSRDPELGFNSEHGRFKESRGVLRQYVRSQLILMSESLIAEHTRQRNNTIGISWLFGRRDVLVFEFLLDRNPGLGLFGGVGRWHLCRFLHCVRGISLNSFWHCFNSIGRSLYSVFIRLHLLLWNNNAGFLFSRNGHISCCSDHLFIQGEASIHCSPLRREVFVDDPGSGLLVRSFLHKLLTNDTVGLVQRIFFSCCGLHGACFFYPDLDIGGCVIMVIIQTEEAMMAATMKGPVAIEEVNVTFADQQKINKFARNTSRMTELKNEIEAKKKSLQNLQDASDDLMMLDDDALLIPYQIGDVFVSHTQEETQELLEAAKVSL</sequence>
<dbReference type="GO" id="GO:0006457">
    <property type="term" value="P:protein folding"/>
    <property type="evidence" value="ECO:0007669"/>
    <property type="project" value="InterPro"/>
</dbReference>
<gene>
    <name evidence="3" type="primary">PFDN4</name>
    <name evidence="3" type="ORF">EYF80_047674</name>
</gene>
<dbReference type="Proteomes" id="UP000314294">
    <property type="component" value="Unassembled WGS sequence"/>
</dbReference>
<dbReference type="OrthoDB" id="10250441at2759"/>
<dbReference type="AlphaFoldDB" id="A0A4Z2FLP6"/>
<evidence type="ECO:0000256" key="2">
    <source>
        <dbReference type="ARBA" id="ARBA00023186"/>
    </source>
</evidence>
<comment type="similarity">
    <text evidence="1">Belongs to the prefoldin subunit beta family.</text>
</comment>
<dbReference type="Pfam" id="PF01920">
    <property type="entry name" value="Prefoldin_2"/>
    <property type="match status" value="1"/>
</dbReference>
<comment type="caution">
    <text evidence="3">The sequence shown here is derived from an EMBL/GenBank/DDBJ whole genome shotgun (WGS) entry which is preliminary data.</text>
</comment>
<dbReference type="PANTHER" id="PTHR21100:SF9">
    <property type="entry name" value="PREFOLDIN SUBUNIT 4"/>
    <property type="match status" value="1"/>
</dbReference>
<dbReference type="InterPro" id="IPR002777">
    <property type="entry name" value="PFD_beta-like"/>
</dbReference>
<keyword evidence="2" id="KW-0143">Chaperone</keyword>
<reference evidence="3 4" key="1">
    <citation type="submission" date="2019-03" db="EMBL/GenBank/DDBJ databases">
        <title>First draft genome of Liparis tanakae, snailfish: a comprehensive survey of snailfish specific genes.</title>
        <authorList>
            <person name="Kim W."/>
            <person name="Song I."/>
            <person name="Jeong J.-H."/>
            <person name="Kim D."/>
            <person name="Kim S."/>
            <person name="Ryu S."/>
            <person name="Song J.Y."/>
            <person name="Lee S.K."/>
        </authorList>
    </citation>
    <scope>NUCLEOTIDE SEQUENCE [LARGE SCALE GENOMIC DNA]</scope>
    <source>
        <tissue evidence="3">Muscle</tissue>
    </source>
</reference>